<dbReference type="AlphaFoldDB" id="A0A485N499"/>
<evidence type="ECO:0000313" key="1">
    <source>
        <dbReference type="EMBL" id="VFV27054.1"/>
    </source>
</evidence>
<name>A0A485N499_LYNPA</name>
<keyword evidence="2" id="KW-1185">Reference proteome</keyword>
<evidence type="ECO:0000313" key="2">
    <source>
        <dbReference type="Proteomes" id="UP000386466"/>
    </source>
</evidence>
<dbReference type="GO" id="GO:0030246">
    <property type="term" value="F:carbohydrate binding"/>
    <property type="evidence" value="ECO:0007669"/>
    <property type="project" value="InterPro"/>
</dbReference>
<sequence>MQVHELHRAASCLSLTLPRSLVFTGRGWRLQRGLVSLLPDGEDRAGDTESNRTVQVTREFMEYHVNNDMDLQPISNNYASAPNETAKHPWKPVGMQIVAGELRTKIQQYLYRCTRAP</sequence>
<dbReference type="GO" id="GO:0003824">
    <property type="term" value="F:catalytic activity"/>
    <property type="evidence" value="ECO:0007669"/>
    <property type="project" value="InterPro"/>
</dbReference>
<dbReference type="SUPFAM" id="SSF74650">
    <property type="entry name" value="Galactose mutarotase-like"/>
    <property type="match status" value="1"/>
</dbReference>
<organism evidence="1 2">
    <name type="scientific">Lynx pardinus</name>
    <name type="common">Iberian lynx</name>
    <name type="synonym">Felis pardina</name>
    <dbReference type="NCBI Taxonomy" id="191816"/>
    <lineage>
        <taxon>Eukaryota</taxon>
        <taxon>Metazoa</taxon>
        <taxon>Chordata</taxon>
        <taxon>Craniata</taxon>
        <taxon>Vertebrata</taxon>
        <taxon>Euteleostomi</taxon>
        <taxon>Mammalia</taxon>
        <taxon>Eutheria</taxon>
        <taxon>Laurasiatheria</taxon>
        <taxon>Carnivora</taxon>
        <taxon>Feliformia</taxon>
        <taxon>Felidae</taxon>
        <taxon>Felinae</taxon>
        <taxon>Lynx</taxon>
    </lineage>
</organism>
<reference evidence="1 2" key="1">
    <citation type="submission" date="2019-01" db="EMBL/GenBank/DDBJ databases">
        <authorList>
            <person name="Alioto T."/>
            <person name="Alioto T."/>
        </authorList>
    </citation>
    <scope>NUCLEOTIDE SEQUENCE [LARGE SCALE GENOMIC DNA]</scope>
</reference>
<dbReference type="InterPro" id="IPR011013">
    <property type="entry name" value="Gal_mutarotase_sf_dom"/>
</dbReference>
<dbReference type="Proteomes" id="UP000386466">
    <property type="component" value="Unassembled WGS sequence"/>
</dbReference>
<accession>A0A485N499</accession>
<proteinExistence type="predicted"/>
<gene>
    <name evidence="1" type="ORF">LYPA_23C018835</name>
</gene>
<dbReference type="EMBL" id="CAAGRJ010009520">
    <property type="protein sequence ID" value="VFV27054.1"/>
    <property type="molecule type" value="Genomic_DNA"/>
</dbReference>
<dbReference type="GO" id="GO:0005975">
    <property type="term" value="P:carbohydrate metabolic process"/>
    <property type="evidence" value="ECO:0007669"/>
    <property type="project" value="InterPro"/>
</dbReference>
<protein>
    <submittedName>
        <fullName evidence="1">Epididymis-specific alpha</fullName>
    </submittedName>
</protein>
<dbReference type="Gene3D" id="2.70.98.30">
    <property type="entry name" value="Golgi alpha-mannosidase II, domain 4"/>
    <property type="match status" value="1"/>
</dbReference>